<name>A0A650ENV9_9BACT</name>
<reference evidence="2" key="1">
    <citation type="journal article" date="2020" name="J. ISSAAS">
        <title>Lactobacilli and other gastrointestinal microbiota of Peromyscus leucopus, reservoir host for agents of Lyme disease and other zoonoses in North America.</title>
        <authorList>
            <person name="Milovic A."/>
            <person name="Bassam K."/>
            <person name="Shao H."/>
            <person name="Chatzistamou I."/>
            <person name="Tufts D.M."/>
            <person name="Diuk-Wasser M."/>
            <person name="Barbour A.G."/>
        </authorList>
    </citation>
    <scope>NUCLEOTIDE SEQUENCE</scope>
    <source>
        <strain evidence="2">LL30</strain>
    </source>
</reference>
<dbReference type="EMBL" id="MN577571">
    <property type="protein sequence ID" value="QGT50554.1"/>
    <property type="molecule type" value="Genomic_DNA"/>
</dbReference>
<protein>
    <recommendedName>
        <fullName evidence="3">Peptidase MA-like domain-containing protein</fullName>
    </recommendedName>
</protein>
<feature type="compositionally biased region" description="Low complexity" evidence="1">
    <location>
        <begin position="435"/>
        <end position="448"/>
    </location>
</feature>
<feature type="region of interest" description="Disordered" evidence="1">
    <location>
        <begin position="403"/>
        <end position="465"/>
    </location>
</feature>
<evidence type="ECO:0000313" key="2">
    <source>
        <dbReference type="EMBL" id="QGT50554.1"/>
    </source>
</evidence>
<accession>A0A650ENV9</accession>
<proteinExistence type="predicted"/>
<evidence type="ECO:0000256" key="1">
    <source>
        <dbReference type="SAM" id="MobiDB-lite"/>
    </source>
</evidence>
<evidence type="ECO:0008006" key="3">
    <source>
        <dbReference type="Google" id="ProtNLM"/>
    </source>
</evidence>
<sequence>MDIVKKITCLLWILAVLLVAPPLLRSFGLKPKDVVDALFTDKNRPSAALQKPAQPQVIPGEQIPPNKSVSVRGRAQELRPDISVPPSAEESAVQAETEMDQAAKQDQKAFNQMIAGLENIASVAPKNGAAPKDALEGLPVQAHRPADSAKKVRWSPPPPGFLTDETFNYLIYREEHPVTPTIKTTLDTIHGNLMLDLTPFTILIKPNKILVMIFGGKDSYGAFTKLPPWSGAASDLRADTMYVVEGKSFYPLSVHELTHLYFDGYFLPTISPLWLSEGMAVYMQIHTTKQKPSWVDRSMKRILAGDIIPLENLTATADLNSYSTPQAELWYTQAYSLVEYLLTKRTRDEFYKFCNELKAKTPLHQALYRAYGMPFTKVSVLENVWLHDLQKAYKEGKLAASAPKEAVVPGTGKPSKIRPHESPQPKPAAVRPAAQSPKPTRKPQPQKTQIKKLEMVPTNGYTGGF</sequence>
<gene>
    <name evidence="2" type="ORF">Elusimicrob1349_0240</name>
</gene>
<organism evidence="2">
    <name type="scientific">uncultured Elusimicrobia bacterium</name>
    <dbReference type="NCBI Taxonomy" id="699876"/>
    <lineage>
        <taxon>Bacteria</taxon>
        <taxon>Pseudomonadati</taxon>
        <taxon>Elusimicrobiota</taxon>
        <taxon>Elusimicrobia</taxon>
        <taxon>environmental samples</taxon>
    </lineage>
</organism>
<dbReference type="AlphaFoldDB" id="A0A650ENV9"/>
<dbReference type="SUPFAM" id="SSF55486">
    <property type="entry name" value="Metalloproteases ('zincins'), catalytic domain"/>
    <property type="match status" value="1"/>
</dbReference>